<dbReference type="Proteomes" id="UP000509761">
    <property type="component" value="Chromosome"/>
</dbReference>
<evidence type="ECO:0000256" key="2">
    <source>
        <dbReference type="SAM" id="SignalP"/>
    </source>
</evidence>
<dbReference type="AlphaFoldDB" id="A0AAP9T2Q5"/>
<dbReference type="EMBL" id="CP054580">
    <property type="protein sequence ID" value="QKS27282.1"/>
    <property type="molecule type" value="Genomic_DNA"/>
</dbReference>
<keyword evidence="2" id="KW-0732">Signal</keyword>
<keyword evidence="4" id="KW-1185">Reference proteome</keyword>
<feature type="chain" id="PRO_5042958684" description="PepSY domain-containing protein" evidence="2">
    <location>
        <begin position="24"/>
        <end position="156"/>
    </location>
</feature>
<sequence>MKTKLVMTGLLAAVGLAAGDAMADDRLPLERIDQILTHGSAFGYQHYKELEAKSSDSVEIEGWMDDEWFAEARLSIESGDSLKENRERLITGAWGMSEEEVRQAFEVAAGEGMVSFEEIKIDEKGMIEIEGENDQGQELEVKVRQGDSAVASVERD</sequence>
<dbReference type="RefSeq" id="WP_022519770.1">
    <property type="nucleotide sequence ID" value="NZ_CP054580.1"/>
</dbReference>
<accession>A0AAP9T2Q5</accession>
<evidence type="ECO:0000313" key="3">
    <source>
        <dbReference type="EMBL" id="QKS27282.1"/>
    </source>
</evidence>
<name>A0AAP9T2Q5_9GAMM</name>
<evidence type="ECO:0008006" key="5">
    <source>
        <dbReference type="Google" id="ProtNLM"/>
    </source>
</evidence>
<feature type="region of interest" description="Disordered" evidence="1">
    <location>
        <begin position="132"/>
        <end position="156"/>
    </location>
</feature>
<evidence type="ECO:0000313" key="4">
    <source>
        <dbReference type="Proteomes" id="UP000509761"/>
    </source>
</evidence>
<feature type="signal peptide" evidence="2">
    <location>
        <begin position="1"/>
        <end position="23"/>
    </location>
</feature>
<reference evidence="3 4" key="1">
    <citation type="submission" date="2019-12" db="EMBL/GenBank/DDBJ databases">
        <title>Genome sequencing and assembly of endphytes of Porphyra tenera.</title>
        <authorList>
            <person name="Park J.M."/>
            <person name="Shin R."/>
            <person name="Jo S.H."/>
        </authorList>
    </citation>
    <scope>NUCLEOTIDE SEQUENCE [LARGE SCALE GENOMIC DNA]</scope>
    <source>
        <strain evidence="3 4">GPM3</strain>
    </source>
</reference>
<gene>
    <name evidence="3" type="ORF">FX987_05103</name>
</gene>
<organism evidence="3 4">
    <name type="scientific">Vreelandella titanicae</name>
    <dbReference type="NCBI Taxonomy" id="664683"/>
    <lineage>
        <taxon>Bacteria</taxon>
        <taxon>Pseudomonadati</taxon>
        <taxon>Pseudomonadota</taxon>
        <taxon>Gammaproteobacteria</taxon>
        <taxon>Oceanospirillales</taxon>
        <taxon>Halomonadaceae</taxon>
        <taxon>Vreelandella</taxon>
    </lineage>
</organism>
<protein>
    <recommendedName>
        <fullName evidence="5">PepSY domain-containing protein</fullName>
    </recommendedName>
</protein>
<proteinExistence type="predicted"/>
<evidence type="ECO:0000256" key="1">
    <source>
        <dbReference type="SAM" id="MobiDB-lite"/>
    </source>
</evidence>